<feature type="transmembrane region" description="Helical" evidence="1">
    <location>
        <begin position="54"/>
        <end position="76"/>
    </location>
</feature>
<accession>A0ABT8MZD2</accession>
<keyword evidence="3" id="KW-1185">Reference proteome</keyword>
<keyword evidence="1" id="KW-1133">Transmembrane helix</keyword>
<evidence type="ECO:0000256" key="1">
    <source>
        <dbReference type="SAM" id="Phobius"/>
    </source>
</evidence>
<gene>
    <name evidence="2" type="ORF">QWY14_04165</name>
</gene>
<organism evidence="2 3">
    <name type="scientific">Planococcus shixiaomingii</name>
    <dbReference type="NCBI Taxonomy" id="3058393"/>
    <lineage>
        <taxon>Bacteria</taxon>
        <taxon>Bacillati</taxon>
        <taxon>Bacillota</taxon>
        <taxon>Bacilli</taxon>
        <taxon>Bacillales</taxon>
        <taxon>Caryophanaceae</taxon>
        <taxon>Planococcus</taxon>
    </lineage>
</organism>
<reference evidence="2 3" key="1">
    <citation type="submission" date="2023-06" db="EMBL/GenBank/DDBJ databases">
        <title>Novel species in genus Planococcus.</title>
        <authorList>
            <person name="Ning S."/>
        </authorList>
    </citation>
    <scope>NUCLEOTIDE SEQUENCE [LARGE SCALE GENOMIC DNA]</scope>
    <source>
        <strain evidence="2 3">N028</strain>
    </source>
</reference>
<name>A0ABT8MZD2_9BACL</name>
<dbReference type="Proteomes" id="UP001172055">
    <property type="component" value="Unassembled WGS sequence"/>
</dbReference>
<keyword evidence="1" id="KW-0472">Membrane</keyword>
<dbReference type="EMBL" id="JAUJWV010000001">
    <property type="protein sequence ID" value="MDN7240969.1"/>
    <property type="molecule type" value="Genomic_DNA"/>
</dbReference>
<protein>
    <submittedName>
        <fullName evidence="2">Uncharacterized protein</fullName>
    </submittedName>
</protein>
<sequence>MKLFYKFAFWLPFFSFLLILMELFLQPANSLVWTAIDPVYVYLHSLLPEAFNSLYFLLLLHFLLALLYGFAIDALIKKILESQPNE</sequence>
<evidence type="ECO:0000313" key="3">
    <source>
        <dbReference type="Proteomes" id="UP001172055"/>
    </source>
</evidence>
<keyword evidence="1" id="KW-0812">Transmembrane</keyword>
<evidence type="ECO:0000313" key="2">
    <source>
        <dbReference type="EMBL" id="MDN7240969.1"/>
    </source>
</evidence>
<dbReference type="RefSeq" id="WP_301722862.1">
    <property type="nucleotide sequence ID" value="NZ_JAUJWV010000001.1"/>
</dbReference>
<comment type="caution">
    <text evidence="2">The sequence shown here is derived from an EMBL/GenBank/DDBJ whole genome shotgun (WGS) entry which is preliminary data.</text>
</comment>
<proteinExistence type="predicted"/>